<feature type="chain" id="PRO_5012616262" evidence="1">
    <location>
        <begin position="20"/>
        <end position="166"/>
    </location>
</feature>
<gene>
    <name evidence="2" type="ORF">SteCoe_7279</name>
</gene>
<organism evidence="2 3">
    <name type="scientific">Stentor coeruleus</name>
    <dbReference type="NCBI Taxonomy" id="5963"/>
    <lineage>
        <taxon>Eukaryota</taxon>
        <taxon>Sar</taxon>
        <taxon>Alveolata</taxon>
        <taxon>Ciliophora</taxon>
        <taxon>Postciliodesmatophora</taxon>
        <taxon>Heterotrichea</taxon>
        <taxon>Heterotrichida</taxon>
        <taxon>Stentoridae</taxon>
        <taxon>Stentor</taxon>
    </lineage>
</organism>
<protein>
    <submittedName>
        <fullName evidence="2">Uncharacterized protein</fullName>
    </submittedName>
</protein>
<feature type="signal peptide" evidence="1">
    <location>
        <begin position="1"/>
        <end position="19"/>
    </location>
</feature>
<evidence type="ECO:0000313" key="2">
    <source>
        <dbReference type="EMBL" id="OMJ90364.1"/>
    </source>
</evidence>
<proteinExistence type="predicted"/>
<sequence>MVQLLTTLFALCLISLSSATTLAFFITSDTSNWLEGPSTPSGAFAIVTATNGAWTSSITGASWIWDIASGAGPSGNGKFYKYFFVAGTAASASLEIAADGVFTTLLNGSSISCDDTTGTTYANKKTCTISTSKFVTGVNLLEVTVVNSGIGDCGLLYKLTMTVTYS</sequence>
<comment type="caution">
    <text evidence="2">The sequence shown here is derived from an EMBL/GenBank/DDBJ whole genome shotgun (WGS) entry which is preliminary data.</text>
</comment>
<evidence type="ECO:0000256" key="1">
    <source>
        <dbReference type="SAM" id="SignalP"/>
    </source>
</evidence>
<dbReference type="EMBL" id="MPUH01000104">
    <property type="protein sequence ID" value="OMJ90364.1"/>
    <property type="molecule type" value="Genomic_DNA"/>
</dbReference>
<dbReference type="AlphaFoldDB" id="A0A1R2CMW0"/>
<dbReference type="Proteomes" id="UP000187209">
    <property type="component" value="Unassembled WGS sequence"/>
</dbReference>
<keyword evidence="1" id="KW-0732">Signal</keyword>
<accession>A0A1R2CMW0</accession>
<name>A0A1R2CMW0_9CILI</name>
<dbReference type="Gene3D" id="2.60.120.260">
    <property type="entry name" value="Galactose-binding domain-like"/>
    <property type="match status" value="1"/>
</dbReference>
<reference evidence="2 3" key="1">
    <citation type="submission" date="2016-11" db="EMBL/GenBank/DDBJ databases">
        <title>The macronuclear genome of Stentor coeruleus: a giant cell with tiny introns.</title>
        <authorList>
            <person name="Slabodnick M."/>
            <person name="Ruby J.G."/>
            <person name="Reiff S.B."/>
            <person name="Swart E.C."/>
            <person name="Gosai S."/>
            <person name="Prabakaran S."/>
            <person name="Witkowska E."/>
            <person name="Larue G.E."/>
            <person name="Fisher S."/>
            <person name="Freeman R.M."/>
            <person name="Gunawardena J."/>
            <person name="Chu W."/>
            <person name="Stover N.A."/>
            <person name="Gregory B.D."/>
            <person name="Nowacki M."/>
            <person name="Derisi J."/>
            <person name="Roy S.W."/>
            <person name="Marshall W.F."/>
            <person name="Sood P."/>
        </authorList>
    </citation>
    <scope>NUCLEOTIDE SEQUENCE [LARGE SCALE GENOMIC DNA]</scope>
    <source>
        <strain evidence="2">WM001</strain>
    </source>
</reference>
<keyword evidence="3" id="KW-1185">Reference proteome</keyword>
<evidence type="ECO:0000313" key="3">
    <source>
        <dbReference type="Proteomes" id="UP000187209"/>
    </source>
</evidence>